<keyword evidence="2 4" id="KW-0472">Membrane</keyword>
<dbReference type="EMBL" id="JADBEK010000001">
    <property type="protein sequence ID" value="MBE1586458.1"/>
    <property type="molecule type" value="Genomic_DNA"/>
</dbReference>
<dbReference type="Proteomes" id="UP000633509">
    <property type="component" value="Unassembled WGS sequence"/>
</dbReference>
<dbReference type="SUPFAM" id="SSF103088">
    <property type="entry name" value="OmpA-like"/>
    <property type="match status" value="1"/>
</dbReference>
<dbReference type="RefSeq" id="WP_192787020.1">
    <property type="nucleotide sequence ID" value="NZ_JADBEK010000001.1"/>
</dbReference>
<feature type="region of interest" description="Disordered" evidence="5">
    <location>
        <begin position="305"/>
        <end position="359"/>
    </location>
</feature>
<keyword evidence="6" id="KW-0732">Signal</keyword>
<feature type="region of interest" description="Disordered" evidence="5">
    <location>
        <begin position="25"/>
        <end position="86"/>
    </location>
</feature>
<keyword evidence="9" id="KW-1185">Reference proteome</keyword>
<reference evidence="8 9" key="1">
    <citation type="submission" date="2020-10" db="EMBL/GenBank/DDBJ databases">
        <title>Sequencing the genomes of 1000 actinobacteria strains.</title>
        <authorList>
            <person name="Klenk H.-P."/>
        </authorList>
    </citation>
    <scope>NUCLEOTIDE SEQUENCE [LARGE SCALE GENOMIC DNA]</scope>
    <source>
        <strain evidence="8 9">DSM 43173</strain>
    </source>
</reference>
<accession>A0ABR9M0P0</accession>
<feature type="chain" id="PRO_5047013746" evidence="6">
    <location>
        <begin position="25"/>
        <end position="489"/>
    </location>
</feature>
<feature type="domain" description="OmpA-like" evidence="7">
    <location>
        <begin position="227"/>
        <end position="349"/>
    </location>
</feature>
<sequence length="489" mass="50338">MPMTDMTRSVACGAALVLTLSACGALGGPAQPSASGSGSGSGSGSVKAPDAPARDQPEDPSPTQEESSSQPESPSEGVVAGPTSSALPVEGRNLRLVRSGENELALQFELFNGTDDEISLGTLGLDSREQLITLVDLPRGTAYGLIGSSGPDGRISADVDIEPGRSAPVTAVFAAPPKEATEMLVVLNGLLPVTVPITDAEPADDPALRGPHNKLQVGPLVCRTTGGRREAFRLPSDVLFEFGSSKLSPSAKSAIEALRGRVSASSGSVTVDGHTDAIGGTSDNQTLSQERAAAVSQVLRPSLGDGFAYRTKGHGEGEPVAPNTKPDGSDDPDGRAQNRRVEVQIDSDTTVPVPETGTDLTDAGLQVRVESVRRLSGYLLASVKVTNPGPQAASLEYENHFTPKELTSGQLSIAARNGRQELCGFAAPTYFDFVGTMSASFAPGKLDTVPAGAEVTLWGLFPAPSANVTSVKVQIGGYDQALPTEVVAS</sequence>
<dbReference type="PRINTS" id="PR01021">
    <property type="entry name" value="OMPADOMAIN"/>
</dbReference>
<evidence type="ECO:0000256" key="1">
    <source>
        <dbReference type="ARBA" id="ARBA00004442"/>
    </source>
</evidence>
<dbReference type="Pfam" id="PF00691">
    <property type="entry name" value="OmpA"/>
    <property type="match status" value="1"/>
</dbReference>
<dbReference type="Gene3D" id="3.30.1330.60">
    <property type="entry name" value="OmpA-like domain"/>
    <property type="match status" value="1"/>
</dbReference>
<evidence type="ECO:0000259" key="7">
    <source>
        <dbReference type="PROSITE" id="PS51123"/>
    </source>
</evidence>
<feature type="compositionally biased region" description="Basic and acidic residues" evidence="5">
    <location>
        <begin position="332"/>
        <end position="343"/>
    </location>
</feature>
<evidence type="ECO:0000256" key="5">
    <source>
        <dbReference type="SAM" id="MobiDB-lite"/>
    </source>
</evidence>
<protein>
    <submittedName>
        <fullName evidence="8">Outer membrane protein OmpA-like peptidoglycan-associated protein</fullName>
    </submittedName>
</protein>
<dbReference type="PROSITE" id="PS51123">
    <property type="entry name" value="OMPA_2"/>
    <property type="match status" value="1"/>
</dbReference>
<dbReference type="InterPro" id="IPR006665">
    <property type="entry name" value="OmpA-like"/>
</dbReference>
<feature type="compositionally biased region" description="Low complexity" evidence="5">
    <location>
        <begin position="61"/>
        <end position="76"/>
    </location>
</feature>
<comment type="subcellular location">
    <subcellularLocation>
        <location evidence="1">Cell outer membrane</location>
    </subcellularLocation>
</comment>
<dbReference type="PANTHER" id="PTHR30329:SF21">
    <property type="entry name" value="LIPOPROTEIN YIAD-RELATED"/>
    <property type="match status" value="1"/>
</dbReference>
<name>A0ABR9M0P0_9ACTN</name>
<dbReference type="PANTHER" id="PTHR30329">
    <property type="entry name" value="STATOR ELEMENT OF FLAGELLAR MOTOR COMPLEX"/>
    <property type="match status" value="1"/>
</dbReference>
<evidence type="ECO:0000313" key="8">
    <source>
        <dbReference type="EMBL" id="MBE1586458.1"/>
    </source>
</evidence>
<evidence type="ECO:0000256" key="2">
    <source>
        <dbReference type="ARBA" id="ARBA00023136"/>
    </source>
</evidence>
<dbReference type="InterPro" id="IPR006664">
    <property type="entry name" value="OMP_bac"/>
</dbReference>
<keyword evidence="3" id="KW-0998">Cell outer membrane</keyword>
<dbReference type="InterPro" id="IPR050330">
    <property type="entry name" value="Bact_OuterMem_StrucFunc"/>
</dbReference>
<evidence type="ECO:0000256" key="4">
    <source>
        <dbReference type="PROSITE-ProRule" id="PRU00473"/>
    </source>
</evidence>
<evidence type="ECO:0000256" key="3">
    <source>
        <dbReference type="ARBA" id="ARBA00023237"/>
    </source>
</evidence>
<proteinExistence type="predicted"/>
<gene>
    <name evidence="8" type="ORF">H4W80_004716</name>
</gene>
<evidence type="ECO:0000313" key="9">
    <source>
        <dbReference type="Proteomes" id="UP000633509"/>
    </source>
</evidence>
<evidence type="ECO:0000256" key="6">
    <source>
        <dbReference type="SAM" id="SignalP"/>
    </source>
</evidence>
<dbReference type="CDD" id="cd07185">
    <property type="entry name" value="OmpA_C-like"/>
    <property type="match status" value="1"/>
</dbReference>
<organism evidence="8 9">
    <name type="scientific">Nonomuraea angiospora</name>
    <dbReference type="NCBI Taxonomy" id="46172"/>
    <lineage>
        <taxon>Bacteria</taxon>
        <taxon>Bacillati</taxon>
        <taxon>Actinomycetota</taxon>
        <taxon>Actinomycetes</taxon>
        <taxon>Streptosporangiales</taxon>
        <taxon>Streptosporangiaceae</taxon>
        <taxon>Nonomuraea</taxon>
    </lineage>
</organism>
<feature type="signal peptide" evidence="6">
    <location>
        <begin position="1"/>
        <end position="24"/>
    </location>
</feature>
<comment type="caution">
    <text evidence="8">The sequence shown here is derived from an EMBL/GenBank/DDBJ whole genome shotgun (WGS) entry which is preliminary data.</text>
</comment>
<dbReference type="InterPro" id="IPR036737">
    <property type="entry name" value="OmpA-like_sf"/>
</dbReference>